<reference evidence="1 2" key="1">
    <citation type="journal article" date="2018" name="G3 (Bethesda)">
        <title>Phylogenetic and Phylogenomic Definition of Rhizopus Species.</title>
        <authorList>
            <person name="Gryganskyi A.P."/>
            <person name="Golan J."/>
            <person name="Dolatabadi S."/>
            <person name="Mondo S."/>
            <person name="Robb S."/>
            <person name="Idnurm A."/>
            <person name="Muszewska A."/>
            <person name="Steczkiewicz K."/>
            <person name="Masonjones S."/>
            <person name="Liao H.L."/>
            <person name="Gajdeczka M.T."/>
            <person name="Anike F."/>
            <person name="Vuek A."/>
            <person name="Anishchenko I.M."/>
            <person name="Voigt K."/>
            <person name="de Hoog G.S."/>
            <person name="Smith M.E."/>
            <person name="Heitman J."/>
            <person name="Vilgalys R."/>
            <person name="Stajich J.E."/>
        </authorList>
    </citation>
    <scope>NUCLEOTIDE SEQUENCE [LARGE SCALE GENOMIC DNA]</scope>
    <source>
        <strain evidence="1 2">LSU 92-RS-03</strain>
    </source>
</reference>
<protein>
    <submittedName>
        <fullName evidence="1">Uncharacterized protein</fullName>
    </submittedName>
</protein>
<gene>
    <name evidence="1" type="ORF">CU098_002263</name>
</gene>
<organism evidence="1 2">
    <name type="scientific">Rhizopus stolonifer</name>
    <name type="common">Rhizopus nigricans</name>
    <dbReference type="NCBI Taxonomy" id="4846"/>
    <lineage>
        <taxon>Eukaryota</taxon>
        <taxon>Fungi</taxon>
        <taxon>Fungi incertae sedis</taxon>
        <taxon>Mucoromycota</taxon>
        <taxon>Mucoromycotina</taxon>
        <taxon>Mucoromycetes</taxon>
        <taxon>Mucorales</taxon>
        <taxon>Mucorineae</taxon>
        <taxon>Rhizopodaceae</taxon>
        <taxon>Rhizopus</taxon>
    </lineage>
</organism>
<proteinExistence type="predicted"/>
<accession>A0A367KJ08</accession>
<feature type="non-terminal residue" evidence="1">
    <location>
        <position position="1"/>
    </location>
</feature>
<sequence length="138" mass="15747">LSGVVVSQKQVGNEHHVWLDDSTAVIRMILPPSILKRKAYKSMRISLSVTAIGKIKRLNNTDENAIYCSGLQIHKGIEEIYYLLKVIQERPKKITTPQKQYMFQSLSSQPSPQSDLGDMEFAILEDEEKEAKKRKIDC</sequence>
<evidence type="ECO:0000313" key="1">
    <source>
        <dbReference type="EMBL" id="RCI02204.1"/>
    </source>
</evidence>
<name>A0A367KJ08_RHIST</name>
<dbReference type="OrthoDB" id="2286700at2759"/>
<keyword evidence="2" id="KW-1185">Reference proteome</keyword>
<dbReference type="AlphaFoldDB" id="A0A367KJ08"/>
<comment type="caution">
    <text evidence="1">The sequence shown here is derived from an EMBL/GenBank/DDBJ whole genome shotgun (WGS) entry which is preliminary data.</text>
</comment>
<evidence type="ECO:0000313" key="2">
    <source>
        <dbReference type="Proteomes" id="UP000253551"/>
    </source>
</evidence>
<dbReference type="EMBL" id="PJQM01001488">
    <property type="protein sequence ID" value="RCI02204.1"/>
    <property type="molecule type" value="Genomic_DNA"/>
</dbReference>
<dbReference type="Proteomes" id="UP000253551">
    <property type="component" value="Unassembled WGS sequence"/>
</dbReference>